<protein>
    <submittedName>
        <fullName evidence="2">Uncharacterized protein</fullName>
    </submittedName>
</protein>
<accession>A0A9W6VL40</accession>
<gene>
    <name evidence="2" type="ORF">Atai01_67500</name>
</gene>
<proteinExistence type="predicted"/>
<keyword evidence="3" id="KW-1185">Reference proteome</keyword>
<feature type="compositionally biased region" description="Pro residues" evidence="1">
    <location>
        <begin position="77"/>
        <end position="87"/>
    </location>
</feature>
<evidence type="ECO:0000256" key="1">
    <source>
        <dbReference type="SAM" id="MobiDB-lite"/>
    </source>
</evidence>
<dbReference type="AlphaFoldDB" id="A0A9W6VL40"/>
<organism evidence="2 3">
    <name type="scientific">Amycolatopsis taiwanensis</name>
    <dbReference type="NCBI Taxonomy" id="342230"/>
    <lineage>
        <taxon>Bacteria</taxon>
        <taxon>Bacillati</taxon>
        <taxon>Actinomycetota</taxon>
        <taxon>Actinomycetes</taxon>
        <taxon>Pseudonocardiales</taxon>
        <taxon>Pseudonocardiaceae</taxon>
        <taxon>Amycolatopsis</taxon>
    </lineage>
</organism>
<feature type="region of interest" description="Disordered" evidence="1">
    <location>
        <begin position="62"/>
        <end position="87"/>
    </location>
</feature>
<reference evidence="2" key="1">
    <citation type="submission" date="2023-03" db="EMBL/GenBank/DDBJ databases">
        <title>Amycolatopsis taiwanensis NBRC 103393.</title>
        <authorList>
            <person name="Ichikawa N."/>
            <person name="Sato H."/>
            <person name="Tonouchi N."/>
        </authorList>
    </citation>
    <scope>NUCLEOTIDE SEQUENCE</scope>
    <source>
        <strain evidence="2">NBRC 103393</strain>
    </source>
</reference>
<evidence type="ECO:0000313" key="2">
    <source>
        <dbReference type="EMBL" id="GLY70131.1"/>
    </source>
</evidence>
<sequence>MVATAAYDEIADWYEEQFLSAQRLELGTPGHDPLGIGRALRDLLGDGSEICLEIDCGTGLGASARPTSPASANWPPDSHPPPVAPAPPKAGLVRFLGVCGGGTDPTVNRRPKLLNR</sequence>
<comment type="caution">
    <text evidence="2">The sequence shown here is derived from an EMBL/GenBank/DDBJ whole genome shotgun (WGS) entry which is preliminary data.</text>
</comment>
<name>A0A9W6VL40_9PSEU</name>
<dbReference type="Proteomes" id="UP001165136">
    <property type="component" value="Unassembled WGS sequence"/>
</dbReference>
<evidence type="ECO:0000313" key="3">
    <source>
        <dbReference type="Proteomes" id="UP001165136"/>
    </source>
</evidence>
<dbReference type="EMBL" id="BSTI01000020">
    <property type="protein sequence ID" value="GLY70131.1"/>
    <property type="molecule type" value="Genomic_DNA"/>
</dbReference>